<keyword evidence="2" id="KW-1185">Reference proteome</keyword>
<reference evidence="1" key="1">
    <citation type="submission" date="2021-04" db="EMBL/GenBank/DDBJ databases">
        <title>The genome sequence of Ideonella sp. 4Y11.</title>
        <authorList>
            <person name="Liu Y."/>
        </authorList>
    </citation>
    <scope>NUCLEOTIDE SEQUENCE</scope>
    <source>
        <strain evidence="1">4Y11</strain>
    </source>
</reference>
<dbReference type="AlphaFoldDB" id="A0A941BJ99"/>
<evidence type="ECO:0000313" key="2">
    <source>
        <dbReference type="Proteomes" id="UP000678374"/>
    </source>
</evidence>
<proteinExistence type="predicted"/>
<dbReference type="RefSeq" id="WP_210801162.1">
    <property type="nucleotide sequence ID" value="NZ_JAGQDE010000004.1"/>
</dbReference>
<gene>
    <name evidence="1" type="ORF">KAK06_06710</name>
</gene>
<sequence length="159" mass="18172">MFRRTPSPPAPAGRWLARLMGWRQAAAPSSTLARMEVRPPARWGQADSVWQSLWQWLREDAQTAEPHPGPKLTLARQDFCTALNGLLTRDAQDLRQRAAHARSLRELWHLRAELYGLIARHLDQREAERRLVAVNRHFPVDTRAVAHRSALPHGHDHAA</sequence>
<evidence type="ECO:0000313" key="1">
    <source>
        <dbReference type="EMBL" id="MBQ0958648.1"/>
    </source>
</evidence>
<dbReference type="Proteomes" id="UP000678374">
    <property type="component" value="Unassembled WGS sequence"/>
</dbReference>
<comment type="caution">
    <text evidence="1">The sequence shown here is derived from an EMBL/GenBank/DDBJ whole genome shotgun (WGS) entry which is preliminary data.</text>
</comment>
<dbReference type="EMBL" id="JAGQDE010000004">
    <property type="protein sequence ID" value="MBQ0958648.1"/>
    <property type="molecule type" value="Genomic_DNA"/>
</dbReference>
<protein>
    <submittedName>
        <fullName evidence="1">Uncharacterized protein</fullName>
    </submittedName>
</protein>
<organism evidence="1 2">
    <name type="scientific">Ideonella aquatica</name>
    <dbReference type="NCBI Taxonomy" id="2824119"/>
    <lineage>
        <taxon>Bacteria</taxon>
        <taxon>Pseudomonadati</taxon>
        <taxon>Pseudomonadota</taxon>
        <taxon>Betaproteobacteria</taxon>
        <taxon>Burkholderiales</taxon>
        <taxon>Sphaerotilaceae</taxon>
        <taxon>Ideonella</taxon>
    </lineage>
</organism>
<name>A0A941BJ99_9BURK</name>
<accession>A0A941BJ99</accession>